<sequence length="140" mass="15411">IFFRKTYSKDILLLLISFLFPPGQTHGDSVNQTEGQVTLSEEAFLTINCSYSATGSLILFWYVQYLGEGPQLLLKALRDKEKGSSKGFEATLDKTSRSFHLKKGSVQLSDSAVYYCALRDTVIGTAGGAGDMKNTLMPRV</sequence>
<organism evidence="8 9">
    <name type="scientific">Canis lupus familiaris</name>
    <name type="common">Dog</name>
    <name type="synonym">Canis familiaris</name>
    <dbReference type="NCBI Taxonomy" id="9615"/>
    <lineage>
        <taxon>Eukaryota</taxon>
        <taxon>Metazoa</taxon>
        <taxon>Chordata</taxon>
        <taxon>Craniata</taxon>
        <taxon>Vertebrata</taxon>
        <taxon>Euteleostomi</taxon>
        <taxon>Mammalia</taxon>
        <taxon>Eutheria</taxon>
        <taxon>Laurasiatheria</taxon>
        <taxon>Carnivora</taxon>
        <taxon>Caniformia</taxon>
        <taxon>Canidae</taxon>
        <taxon>Canis</taxon>
    </lineage>
</organism>
<evidence type="ECO:0000313" key="8">
    <source>
        <dbReference type="Ensembl" id="ENSCAFP00030000135.1"/>
    </source>
</evidence>
<dbReference type="InterPro" id="IPR051287">
    <property type="entry name" value="TCR_variable_region"/>
</dbReference>
<keyword evidence="5" id="KW-0391">Immunity</keyword>
<evidence type="ECO:0000256" key="6">
    <source>
        <dbReference type="SAM" id="SignalP"/>
    </source>
</evidence>
<reference evidence="8" key="1">
    <citation type="submission" date="2019-03" db="EMBL/GenBank/DDBJ databases">
        <authorList>
            <person name="Warren W.C."/>
            <person name="Johnson G.S."/>
        </authorList>
    </citation>
    <scope>NUCLEOTIDE SEQUENCE [LARGE SCALE GENOMIC DNA]</scope>
    <source>
        <strain evidence="8">Basenji</strain>
    </source>
</reference>
<name>A0A8C0R988_CANLF</name>
<dbReference type="PANTHER" id="PTHR19367">
    <property type="entry name" value="T-CELL RECEPTOR ALPHA CHAIN V REGION"/>
    <property type="match status" value="1"/>
</dbReference>
<dbReference type="InterPro" id="IPR036179">
    <property type="entry name" value="Ig-like_dom_sf"/>
</dbReference>
<feature type="signal peptide" evidence="6">
    <location>
        <begin position="1"/>
        <end position="27"/>
    </location>
</feature>
<evidence type="ECO:0000259" key="7">
    <source>
        <dbReference type="PROSITE" id="PS50835"/>
    </source>
</evidence>
<dbReference type="Proteomes" id="UP000694542">
    <property type="component" value="Unassembled WGS sequence"/>
</dbReference>
<dbReference type="Ensembl" id="ENSCAFT00030000161.1">
    <property type="protein sequence ID" value="ENSCAFP00030000135.1"/>
    <property type="gene ID" value="ENSCAFG00030000116.1"/>
</dbReference>
<keyword evidence="3" id="KW-0675">Receptor</keyword>
<accession>A0A8C0R988</accession>
<evidence type="ECO:0000313" key="9">
    <source>
        <dbReference type="Proteomes" id="UP000694429"/>
    </source>
</evidence>
<keyword evidence="2" id="KW-1064">Adaptive immunity</keyword>
<dbReference type="InterPro" id="IPR013106">
    <property type="entry name" value="Ig_V-set"/>
</dbReference>
<dbReference type="PANTHER" id="PTHR19367:SF43">
    <property type="entry name" value="T CELL RECEPTOR ALPHA VARIABLE 6-4-RELATED"/>
    <property type="match status" value="1"/>
</dbReference>
<proteinExistence type="predicted"/>
<dbReference type="Ensembl" id="ENSCAFT00040021186.1">
    <property type="protein sequence ID" value="ENSCAFP00040018388.1"/>
    <property type="gene ID" value="ENSCAFG00040011465.1"/>
</dbReference>
<dbReference type="PROSITE" id="PS50835">
    <property type="entry name" value="IG_LIKE"/>
    <property type="match status" value="1"/>
</dbReference>
<evidence type="ECO:0000256" key="1">
    <source>
        <dbReference type="ARBA" id="ARBA00022729"/>
    </source>
</evidence>
<keyword evidence="5" id="KW-1279">T cell receptor</keyword>
<dbReference type="InterPro" id="IPR013783">
    <property type="entry name" value="Ig-like_fold"/>
</dbReference>
<evidence type="ECO:0000256" key="5">
    <source>
        <dbReference type="ARBA" id="ARBA00043266"/>
    </source>
</evidence>
<keyword evidence="4" id="KW-0393">Immunoglobulin domain</keyword>
<dbReference type="AlphaFoldDB" id="A0A8C0R988"/>
<dbReference type="Proteomes" id="UP000694429">
    <property type="component" value="Chromosome 8"/>
</dbReference>
<feature type="chain" id="PRO_5044672942" description="Ig-like domain-containing protein" evidence="6">
    <location>
        <begin position="28"/>
        <end position="140"/>
    </location>
</feature>
<dbReference type="GO" id="GO:0002250">
    <property type="term" value="P:adaptive immune response"/>
    <property type="evidence" value="ECO:0007669"/>
    <property type="project" value="UniProtKB-KW"/>
</dbReference>
<evidence type="ECO:0000256" key="3">
    <source>
        <dbReference type="ARBA" id="ARBA00023170"/>
    </source>
</evidence>
<dbReference type="Pfam" id="PF07686">
    <property type="entry name" value="V-set"/>
    <property type="match status" value="1"/>
</dbReference>
<protein>
    <recommendedName>
        <fullName evidence="7">Ig-like domain-containing protein</fullName>
    </recommendedName>
</protein>
<dbReference type="InterPro" id="IPR007110">
    <property type="entry name" value="Ig-like_dom"/>
</dbReference>
<dbReference type="GO" id="GO:0042101">
    <property type="term" value="C:T cell receptor complex"/>
    <property type="evidence" value="ECO:0007669"/>
    <property type="project" value="UniProtKB-KW"/>
</dbReference>
<reference evidence="8" key="2">
    <citation type="submission" date="2025-05" db="UniProtKB">
        <authorList>
            <consortium name="Ensembl"/>
        </authorList>
    </citation>
    <scope>IDENTIFICATION</scope>
</reference>
<evidence type="ECO:0000256" key="4">
    <source>
        <dbReference type="ARBA" id="ARBA00023319"/>
    </source>
</evidence>
<dbReference type="Gene3D" id="2.60.40.10">
    <property type="entry name" value="Immunoglobulins"/>
    <property type="match status" value="1"/>
</dbReference>
<dbReference type="SUPFAM" id="SSF48726">
    <property type="entry name" value="Immunoglobulin"/>
    <property type="match status" value="1"/>
</dbReference>
<keyword evidence="1 6" id="KW-0732">Signal</keyword>
<dbReference type="SMART" id="SM00406">
    <property type="entry name" value="IGv"/>
    <property type="match status" value="1"/>
</dbReference>
<dbReference type="OrthoDB" id="8947657at2759"/>
<feature type="domain" description="Ig-like" evidence="7">
    <location>
        <begin position="21"/>
        <end position="135"/>
    </location>
</feature>
<evidence type="ECO:0000256" key="2">
    <source>
        <dbReference type="ARBA" id="ARBA00023130"/>
    </source>
</evidence>